<evidence type="ECO:0000313" key="2">
    <source>
        <dbReference type="Proteomes" id="UP000736787"/>
    </source>
</evidence>
<dbReference type="Proteomes" id="UP000736787">
    <property type="component" value="Unassembled WGS sequence"/>
</dbReference>
<dbReference type="EMBL" id="RCMK01000005">
    <property type="protein sequence ID" value="KAG2955412.1"/>
    <property type="molecule type" value="Genomic_DNA"/>
</dbReference>
<comment type="caution">
    <text evidence="1">The sequence shown here is derived from an EMBL/GenBank/DDBJ whole genome shotgun (WGS) entry which is preliminary data.</text>
</comment>
<evidence type="ECO:0000313" key="1">
    <source>
        <dbReference type="EMBL" id="KAG2955412.1"/>
    </source>
</evidence>
<dbReference type="AlphaFoldDB" id="A0A8T1EP48"/>
<organism evidence="1 2">
    <name type="scientific">Phytophthora cactorum</name>
    <dbReference type="NCBI Taxonomy" id="29920"/>
    <lineage>
        <taxon>Eukaryota</taxon>
        <taxon>Sar</taxon>
        <taxon>Stramenopiles</taxon>
        <taxon>Oomycota</taxon>
        <taxon>Peronosporomycetes</taxon>
        <taxon>Peronosporales</taxon>
        <taxon>Peronosporaceae</taxon>
        <taxon>Phytophthora</taxon>
    </lineage>
</organism>
<name>A0A8T1EP48_9STRA</name>
<accession>A0A8T1EP48</accession>
<reference evidence="1" key="1">
    <citation type="submission" date="2018-10" db="EMBL/GenBank/DDBJ databases">
        <title>Effector identification in a new, highly contiguous assembly of the strawberry crown rot pathogen Phytophthora cactorum.</title>
        <authorList>
            <person name="Armitage A.D."/>
            <person name="Nellist C.F."/>
            <person name="Bates H."/>
            <person name="Vickerstaff R.J."/>
            <person name="Harrison R.J."/>
        </authorList>
    </citation>
    <scope>NUCLEOTIDE SEQUENCE</scope>
    <source>
        <strain evidence="1">4040</strain>
    </source>
</reference>
<sequence>MQGTSSAQSQSGSCSTAAVDNGCSFKVVVPSFSEDKLLNRFAIFVAGPTLSTPSTTTMKCAFINCVNPEVIQTDPCSVCDREVHHLCSNDLYDPGNISVRFCSDACVAAWKAKNPPLGVNPSANNQLNTFDVVGWSPDTPHQLASQASSTESESAEVILPPGSQVCGDSYGIPLDIHHYRQISKRDNVWDVVDSRCRRPVSG</sequence>
<protein>
    <submittedName>
        <fullName evidence="1">Uncharacterized protein</fullName>
    </submittedName>
</protein>
<gene>
    <name evidence="1" type="ORF">PC117_g489</name>
</gene>
<proteinExistence type="predicted"/>
<dbReference type="VEuPathDB" id="FungiDB:PC110_g986"/>